<dbReference type="GO" id="GO:0016567">
    <property type="term" value="P:protein ubiquitination"/>
    <property type="evidence" value="ECO:0007669"/>
    <property type="project" value="UniProtKB-UniPathway"/>
</dbReference>
<feature type="region of interest" description="Disordered" evidence="1">
    <location>
        <begin position="212"/>
        <end position="241"/>
    </location>
</feature>
<name>A0A1L9SAB4_9EURO</name>
<dbReference type="VEuPathDB" id="FungiDB:ASPZODRAFT_824365"/>
<dbReference type="STRING" id="1073090.A0A1L9SAB4"/>
<dbReference type="Proteomes" id="UP000184188">
    <property type="component" value="Unassembled WGS sequence"/>
</dbReference>
<evidence type="ECO:0000256" key="1">
    <source>
        <dbReference type="SAM" id="MobiDB-lite"/>
    </source>
</evidence>
<gene>
    <name evidence="2" type="ORF">ASPZODRAFT_824365</name>
</gene>
<feature type="region of interest" description="Disordered" evidence="1">
    <location>
        <begin position="373"/>
        <end position="653"/>
    </location>
</feature>
<sequence>MTGLEVPEGGLLLCRDHRPADPASSKPTQIMRLNLAQSTLDDLIHCLRNDQKARIRLGKYQTLYYGSKSQPFHATPEAHRSELYQQTTSSSLSTATAEKENLYFTGVLSHTLEVQKAKEATAATDQALANLEQSLNAFERGKEFKKTHIITSIDEVRALKAGDSRSSTGRQAALLARAPTSRIEIEKDRFFNKNNNSSNNIAAAAAHRSLPSSPALSIPRSPGAASVPPLHPTSAPPSQNKDRIRLEALKVPFIHLLAIRAVSAKFLAKQTRSSLDDCLILARKYAVENRIDREKFDLRDKVYRDLDIWNFPYQSQEDRQEAIENAISAFDRMRISRTDKLWQMLLPAKERGKGKCLSRLDLRTGPIKKAATPRIHVQGADDTGKEGYSTGTETVDRGGGGGGNTGGLTPQIAERTATPRVSSATSTPTTTAQKKRPGEKETLAKRTPSSHKATTASPATAASSKSTNNSTLTGRVTKKTTERKPVVGPKVNGKFKSAEFVHDSDSDDLESRSSEGPGTKKQPLPPAIEKPSASIKTVPTSKPSNTAGTLPKATTTAATATATAAAARPPSRPLQPNFTAIASKRLPSVEASKRLPSSRATNSTSPRKPSPLGSSPTNASDSHAGDRSSSLNSTSSSSSSPLIAHLSRPTKPTIKSTADASLLSSGGSTAATTITTTAATAAAMPLIKNSLKRKAEQDRPSVAPPPTAGRVTGSLEHKRRRAFSASTVAGKVTKVQAKLRQIPLVARRDGVAPGPSAGGPGAAAEAARASSSGRSESQAPCI</sequence>
<feature type="compositionally biased region" description="Low complexity" evidence="1">
    <location>
        <begin position="450"/>
        <end position="473"/>
    </location>
</feature>
<feature type="region of interest" description="Disordered" evidence="1">
    <location>
        <begin position="690"/>
        <end position="719"/>
    </location>
</feature>
<feature type="compositionally biased region" description="Polar residues" evidence="1">
    <location>
        <begin position="534"/>
        <end position="548"/>
    </location>
</feature>
<feature type="compositionally biased region" description="Gly residues" evidence="1">
    <location>
        <begin position="397"/>
        <end position="406"/>
    </location>
</feature>
<dbReference type="UniPathway" id="UPA00143"/>
<dbReference type="RefSeq" id="XP_022578577.1">
    <property type="nucleotide sequence ID" value="XM_022730249.1"/>
</dbReference>
<feature type="region of interest" description="Disordered" evidence="1">
    <location>
        <begin position="746"/>
        <end position="782"/>
    </location>
</feature>
<dbReference type="EMBL" id="KV878349">
    <property type="protein sequence ID" value="OJJ44067.1"/>
    <property type="molecule type" value="Genomic_DNA"/>
</dbReference>
<feature type="compositionally biased region" description="Low complexity" evidence="1">
    <location>
        <begin position="628"/>
        <end position="640"/>
    </location>
</feature>
<feature type="compositionally biased region" description="Basic and acidic residues" evidence="1">
    <location>
        <begin position="496"/>
        <end position="513"/>
    </location>
</feature>
<feature type="compositionally biased region" description="Low complexity" evidence="1">
    <location>
        <begin position="415"/>
        <end position="432"/>
    </location>
</feature>
<evidence type="ECO:0000313" key="2">
    <source>
        <dbReference type="EMBL" id="OJJ44067.1"/>
    </source>
</evidence>
<protein>
    <submittedName>
        <fullName evidence="2">Uncharacterized protein</fullName>
    </submittedName>
</protein>
<organism evidence="2 3">
    <name type="scientific">Penicilliopsis zonata CBS 506.65</name>
    <dbReference type="NCBI Taxonomy" id="1073090"/>
    <lineage>
        <taxon>Eukaryota</taxon>
        <taxon>Fungi</taxon>
        <taxon>Dikarya</taxon>
        <taxon>Ascomycota</taxon>
        <taxon>Pezizomycotina</taxon>
        <taxon>Eurotiomycetes</taxon>
        <taxon>Eurotiomycetidae</taxon>
        <taxon>Eurotiales</taxon>
        <taxon>Aspergillaceae</taxon>
        <taxon>Penicilliopsis</taxon>
    </lineage>
</organism>
<evidence type="ECO:0000313" key="3">
    <source>
        <dbReference type="Proteomes" id="UP000184188"/>
    </source>
</evidence>
<dbReference type="GeneID" id="34616713"/>
<feature type="compositionally biased region" description="Low complexity" evidence="1">
    <location>
        <begin position="553"/>
        <end position="567"/>
    </location>
</feature>
<dbReference type="OrthoDB" id="2587563at2759"/>
<dbReference type="AlphaFoldDB" id="A0A1L9SAB4"/>
<reference evidence="3" key="1">
    <citation type="journal article" date="2017" name="Genome Biol.">
        <title>Comparative genomics reveals high biological diversity and specific adaptations in the industrially and medically important fungal genus Aspergillus.</title>
        <authorList>
            <person name="de Vries R.P."/>
            <person name="Riley R."/>
            <person name="Wiebenga A."/>
            <person name="Aguilar-Osorio G."/>
            <person name="Amillis S."/>
            <person name="Uchima C.A."/>
            <person name="Anderluh G."/>
            <person name="Asadollahi M."/>
            <person name="Askin M."/>
            <person name="Barry K."/>
            <person name="Battaglia E."/>
            <person name="Bayram O."/>
            <person name="Benocci T."/>
            <person name="Braus-Stromeyer S.A."/>
            <person name="Caldana C."/>
            <person name="Canovas D."/>
            <person name="Cerqueira G.C."/>
            <person name="Chen F."/>
            <person name="Chen W."/>
            <person name="Choi C."/>
            <person name="Clum A."/>
            <person name="Dos Santos R.A."/>
            <person name="Damasio A.R."/>
            <person name="Diallinas G."/>
            <person name="Emri T."/>
            <person name="Fekete E."/>
            <person name="Flipphi M."/>
            <person name="Freyberg S."/>
            <person name="Gallo A."/>
            <person name="Gournas C."/>
            <person name="Habgood R."/>
            <person name="Hainaut M."/>
            <person name="Harispe M.L."/>
            <person name="Henrissat B."/>
            <person name="Hilden K.S."/>
            <person name="Hope R."/>
            <person name="Hossain A."/>
            <person name="Karabika E."/>
            <person name="Karaffa L."/>
            <person name="Karanyi Z."/>
            <person name="Krasevec N."/>
            <person name="Kuo A."/>
            <person name="Kusch H."/>
            <person name="LaButti K."/>
            <person name="Lagendijk E.L."/>
            <person name="Lapidus A."/>
            <person name="Levasseur A."/>
            <person name="Lindquist E."/>
            <person name="Lipzen A."/>
            <person name="Logrieco A.F."/>
            <person name="MacCabe A."/>
            <person name="Maekelae M.R."/>
            <person name="Malavazi I."/>
            <person name="Melin P."/>
            <person name="Meyer V."/>
            <person name="Mielnichuk N."/>
            <person name="Miskei M."/>
            <person name="Molnar A.P."/>
            <person name="Mule G."/>
            <person name="Ngan C.Y."/>
            <person name="Orejas M."/>
            <person name="Orosz E."/>
            <person name="Ouedraogo J.P."/>
            <person name="Overkamp K.M."/>
            <person name="Park H.-S."/>
            <person name="Perrone G."/>
            <person name="Piumi F."/>
            <person name="Punt P.J."/>
            <person name="Ram A.F."/>
            <person name="Ramon A."/>
            <person name="Rauscher S."/>
            <person name="Record E."/>
            <person name="Riano-Pachon D.M."/>
            <person name="Robert V."/>
            <person name="Roehrig J."/>
            <person name="Ruller R."/>
            <person name="Salamov A."/>
            <person name="Salih N.S."/>
            <person name="Samson R.A."/>
            <person name="Sandor E."/>
            <person name="Sanguinetti M."/>
            <person name="Schuetze T."/>
            <person name="Sepcic K."/>
            <person name="Shelest E."/>
            <person name="Sherlock G."/>
            <person name="Sophianopoulou V."/>
            <person name="Squina F.M."/>
            <person name="Sun H."/>
            <person name="Susca A."/>
            <person name="Todd R.B."/>
            <person name="Tsang A."/>
            <person name="Unkles S.E."/>
            <person name="van de Wiele N."/>
            <person name="van Rossen-Uffink D."/>
            <person name="Oliveira J.V."/>
            <person name="Vesth T.C."/>
            <person name="Visser J."/>
            <person name="Yu J.-H."/>
            <person name="Zhou M."/>
            <person name="Andersen M.R."/>
            <person name="Archer D.B."/>
            <person name="Baker S.E."/>
            <person name="Benoit I."/>
            <person name="Brakhage A.A."/>
            <person name="Braus G.H."/>
            <person name="Fischer R."/>
            <person name="Frisvad J.C."/>
            <person name="Goldman G.H."/>
            <person name="Houbraken J."/>
            <person name="Oakley B."/>
            <person name="Pocsi I."/>
            <person name="Scazzocchio C."/>
            <person name="Seiboth B."/>
            <person name="vanKuyk P.A."/>
            <person name="Wortman J."/>
            <person name="Dyer P.S."/>
            <person name="Grigoriev I.V."/>
        </authorList>
    </citation>
    <scope>NUCLEOTIDE SEQUENCE [LARGE SCALE GENOMIC DNA]</scope>
    <source>
        <strain evidence="3">CBS 506.65</strain>
    </source>
</reference>
<feature type="compositionally biased region" description="Low complexity" evidence="1">
    <location>
        <begin position="762"/>
        <end position="782"/>
    </location>
</feature>
<keyword evidence="3" id="KW-1185">Reference proteome</keyword>
<feature type="compositionally biased region" description="Polar residues" evidence="1">
    <location>
        <begin position="598"/>
        <end position="621"/>
    </location>
</feature>
<proteinExistence type="predicted"/>
<accession>A0A1L9SAB4</accession>